<dbReference type="PANTHER" id="PTHR35841:SF1">
    <property type="entry name" value="PHOSPHONATES-BINDING PERIPLASMIC PROTEIN"/>
    <property type="match status" value="1"/>
</dbReference>
<evidence type="ECO:0000313" key="1">
    <source>
        <dbReference type="EMBL" id="PUE03597.1"/>
    </source>
</evidence>
<dbReference type="SUPFAM" id="SSF53850">
    <property type="entry name" value="Periplasmic binding protein-like II"/>
    <property type="match status" value="1"/>
</dbReference>
<name>A0A6N4E1L5_9GAMM</name>
<dbReference type="Proteomes" id="UP000250928">
    <property type="component" value="Unassembled WGS sequence"/>
</dbReference>
<reference evidence="1 2" key="1">
    <citation type="submission" date="2018-01" db="EMBL/GenBank/DDBJ databases">
        <title>Novel co-symbiosis in the lucinid bivalve Phacoides pectinatus.</title>
        <authorList>
            <person name="Lim S.J."/>
            <person name="Davis B.G."/>
            <person name="Gill D.E."/>
            <person name="Engel A.S."/>
            <person name="Anderson L.C."/>
            <person name="Campbell B.J."/>
        </authorList>
    </citation>
    <scope>NUCLEOTIDE SEQUENCE [LARGE SCALE GENOMIC DNA]</scope>
    <source>
        <strain evidence="1">N3_P5</strain>
    </source>
</reference>
<evidence type="ECO:0008006" key="3">
    <source>
        <dbReference type="Google" id="ProtNLM"/>
    </source>
</evidence>
<sequence>MAEGGSTMRGSVFAVLMLMPLIWLGGLPGQTQAGEYTIGVLAKRGAARAIKQWGPTADYLNHALEGDRFTLLPLGFDEVDPAIEGRKVDFFLVNSSMFVTAQVRFGASPIATMVNSRQGQALRAFGGVIFTYIDRDDINHLSDLRGKRFMAVEESSFGGWQMALKVLLENGVDPARDLGGMRFGGTHDNVVYSVQNDEAEAGTVRTDTLERMAAAGDIELSEFKIIHPARHDGFPFVISTELYPEWPLARLASTPDELALRVTEALFKMPPESEAARSAKIVGWAPPLDYNGVRQLQQQLGVGAYQ</sequence>
<proteinExistence type="predicted"/>
<comment type="caution">
    <text evidence="1">The sequence shown here is derived from an EMBL/GenBank/DDBJ whole genome shotgun (WGS) entry which is preliminary data.</text>
</comment>
<dbReference type="PANTHER" id="PTHR35841">
    <property type="entry name" value="PHOSPHONATES-BINDING PERIPLASMIC PROTEIN"/>
    <property type="match status" value="1"/>
</dbReference>
<dbReference type="Gene3D" id="3.40.190.10">
    <property type="entry name" value="Periplasmic binding protein-like II"/>
    <property type="match status" value="2"/>
</dbReference>
<dbReference type="Pfam" id="PF12974">
    <property type="entry name" value="Phosphonate-bd"/>
    <property type="match status" value="1"/>
</dbReference>
<organism evidence="1 2">
    <name type="scientific">Candidatus Sedimenticola endophacoides</name>
    <dbReference type="NCBI Taxonomy" id="2548426"/>
    <lineage>
        <taxon>Bacteria</taxon>
        <taxon>Pseudomonadati</taxon>
        <taxon>Pseudomonadota</taxon>
        <taxon>Gammaproteobacteria</taxon>
        <taxon>Chromatiales</taxon>
        <taxon>Sedimenticolaceae</taxon>
        <taxon>Sedimenticola</taxon>
    </lineage>
</organism>
<evidence type="ECO:0000313" key="2">
    <source>
        <dbReference type="Proteomes" id="UP000250928"/>
    </source>
</evidence>
<dbReference type="EMBL" id="PQCO01000155">
    <property type="protein sequence ID" value="PUE03597.1"/>
    <property type="molecule type" value="Genomic_DNA"/>
</dbReference>
<accession>A0A6N4E1L5</accession>
<protein>
    <recommendedName>
        <fullName evidence="3">Phosphate/phosphite/phosphonate ABC transporter substrate-binding protein</fullName>
    </recommendedName>
</protein>
<gene>
    <name evidence="1" type="ORF">C3L24_04455</name>
</gene>
<dbReference type="AlphaFoldDB" id="A0A6N4E1L5"/>